<gene>
    <name evidence="2" type="ORF">CRV04_10665</name>
</gene>
<dbReference type="AlphaFoldDB" id="A0A4Q0XNZ4"/>
<dbReference type="PRINTS" id="PR00377">
    <property type="entry name" value="IMPHPHTASES"/>
</dbReference>
<name>A0A4Q0XNZ4_9BACT</name>
<feature type="binding site" evidence="1">
    <location>
        <position position="86"/>
    </location>
    <ligand>
        <name>Mg(2+)</name>
        <dbReference type="ChEBI" id="CHEBI:18420"/>
        <label>1</label>
        <note>catalytic</note>
    </ligand>
</feature>
<dbReference type="Proteomes" id="UP000290657">
    <property type="component" value="Unassembled WGS sequence"/>
</dbReference>
<evidence type="ECO:0000313" key="3">
    <source>
        <dbReference type="Proteomes" id="UP000290657"/>
    </source>
</evidence>
<sequence length="240" mass="27169">MNAFIQACIKANQELYEYITTHITQADYTYSNTIGEGGDNSLNMDLKAESIFVKHLQSFGTIYSEESGTIPSSTDNEYTIIIDPLDGSDNFTSGLPYYGTSVALKQHNEVVAGVVCNLVSGELVYRTDGKANFIHLFNSSYVFHDYTQPKLALFERCYKFPKLCQTLYDHSIKYRSPGAVALSLAYAHKYDFVLFAGPMRSFDLDAALHICKPLYIYQNNEILLVCKNYKKFETIKELLN</sequence>
<dbReference type="GO" id="GO:0046872">
    <property type="term" value="F:metal ion binding"/>
    <property type="evidence" value="ECO:0007669"/>
    <property type="project" value="UniProtKB-KW"/>
</dbReference>
<reference evidence="2 3" key="1">
    <citation type="submission" date="2017-10" db="EMBL/GenBank/DDBJ databases">
        <title>Genomics of the genus Arcobacter.</title>
        <authorList>
            <person name="Perez-Cataluna A."/>
            <person name="Figueras M.J."/>
        </authorList>
    </citation>
    <scope>NUCLEOTIDE SEQUENCE [LARGE SCALE GENOMIC DNA]</scope>
    <source>
        <strain evidence="2 3">CECT 8987</strain>
    </source>
</reference>
<proteinExistence type="predicted"/>
<protein>
    <submittedName>
        <fullName evidence="2">Inositol phosphatase</fullName>
    </submittedName>
</protein>
<dbReference type="Pfam" id="PF00459">
    <property type="entry name" value="Inositol_P"/>
    <property type="match status" value="1"/>
</dbReference>
<dbReference type="GO" id="GO:0007165">
    <property type="term" value="P:signal transduction"/>
    <property type="evidence" value="ECO:0007669"/>
    <property type="project" value="TreeGrafter"/>
</dbReference>
<evidence type="ECO:0000256" key="1">
    <source>
        <dbReference type="PIRSR" id="PIRSR600760-2"/>
    </source>
</evidence>
<comment type="caution">
    <text evidence="2">The sequence shown here is derived from an EMBL/GenBank/DDBJ whole genome shotgun (WGS) entry which is preliminary data.</text>
</comment>
<dbReference type="PANTHER" id="PTHR20854">
    <property type="entry name" value="INOSITOL MONOPHOSPHATASE"/>
    <property type="match status" value="1"/>
</dbReference>
<keyword evidence="3" id="KW-1185">Reference proteome</keyword>
<feature type="binding site" evidence="1">
    <location>
        <position position="65"/>
    </location>
    <ligand>
        <name>Mg(2+)</name>
        <dbReference type="ChEBI" id="CHEBI:18420"/>
        <label>1</label>
        <note>catalytic</note>
    </ligand>
</feature>
<dbReference type="GO" id="GO:0006020">
    <property type="term" value="P:inositol metabolic process"/>
    <property type="evidence" value="ECO:0007669"/>
    <property type="project" value="TreeGrafter"/>
</dbReference>
<accession>A0A4Q0XNZ4</accession>
<dbReference type="RefSeq" id="WP_128996838.1">
    <property type="nucleotide sequence ID" value="NZ_PDKN01000008.1"/>
</dbReference>
<feature type="binding site" evidence="1">
    <location>
        <position position="83"/>
    </location>
    <ligand>
        <name>Mg(2+)</name>
        <dbReference type="ChEBI" id="CHEBI:18420"/>
        <label>1</label>
        <note>catalytic</note>
    </ligand>
</feature>
<organism evidence="2 3">
    <name type="scientific">Candidatus Marinarcus aquaticus</name>
    <dbReference type="NCBI Taxonomy" id="2044504"/>
    <lineage>
        <taxon>Bacteria</taxon>
        <taxon>Pseudomonadati</taxon>
        <taxon>Campylobacterota</taxon>
        <taxon>Epsilonproteobacteria</taxon>
        <taxon>Campylobacterales</taxon>
        <taxon>Arcobacteraceae</taxon>
        <taxon>Candidatus Marinarcus</taxon>
    </lineage>
</organism>
<dbReference type="OrthoDB" id="5329730at2"/>
<dbReference type="EMBL" id="PDKN01000008">
    <property type="protein sequence ID" value="RXJ55292.1"/>
    <property type="molecule type" value="Genomic_DNA"/>
</dbReference>
<dbReference type="Gene3D" id="3.30.540.10">
    <property type="entry name" value="Fructose-1,6-Bisphosphatase, subunit A, domain 1"/>
    <property type="match status" value="1"/>
</dbReference>
<dbReference type="InterPro" id="IPR000760">
    <property type="entry name" value="Inositol_monophosphatase-like"/>
</dbReference>
<feature type="binding site" evidence="1">
    <location>
        <position position="85"/>
    </location>
    <ligand>
        <name>Mg(2+)</name>
        <dbReference type="ChEBI" id="CHEBI:18420"/>
        <label>1</label>
        <note>catalytic</note>
    </ligand>
</feature>
<comment type="cofactor">
    <cofactor evidence="1">
        <name>Mg(2+)</name>
        <dbReference type="ChEBI" id="CHEBI:18420"/>
    </cofactor>
</comment>
<dbReference type="PANTHER" id="PTHR20854:SF4">
    <property type="entry name" value="INOSITOL-1-MONOPHOSPHATASE-RELATED"/>
    <property type="match status" value="1"/>
</dbReference>
<keyword evidence="1" id="KW-0479">Metal-binding</keyword>
<keyword evidence="1" id="KW-0460">Magnesium</keyword>
<dbReference type="SUPFAM" id="SSF56655">
    <property type="entry name" value="Carbohydrate phosphatase"/>
    <property type="match status" value="1"/>
</dbReference>
<dbReference type="GO" id="GO:0008934">
    <property type="term" value="F:inositol monophosphate 1-phosphatase activity"/>
    <property type="evidence" value="ECO:0007669"/>
    <property type="project" value="TreeGrafter"/>
</dbReference>
<evidence type="ECO:0000313" key="2">
    <source>
        <dbReference type="EMBL" id="RXJ55292.1"/>
    </source>
</evidence>